<feature type="region of interest" description="Disordered" evidence="1">
    <location>
        <begin position="53"/>
        <end position="76"/>
    </location>
</feature>
<evidence type="ECO:0000313" key="3">
    <source>
        <dbReference type="Proteomes" id="UP000824890"/>
    </source>
</evidence>
<evidence type="ECO:0000313" key="2">
    <source>
        <dbReference type="EMBL" id="KAH0858875.1"/>
    </source>
</evidence>
<gene>
    <name evidence="2" type="ORF">HID58_087136</name>
</gene>
<name>A0ABQ7XSD2_BRANA</name>
<dbReference type="Proteomes" id="UP000824890">
    <property type="component" value="Unassembled WGS sequence"/>
</dbReference>
<accession>A0ABQ7XSD2</accession>
<comment type="caution">
    <text evidence="2">The sequence shown here is derived from an EMBL/GenBank/DDBJ whole genome shotgun (WGS) entry which is preliminary data.</text>
</comment>
<protein>
    <submittedName>
        <fullName evidence="2">Uncharacterized protein</fullName>
    </submittedName>
</protein>
<evidence type="ECO:0000256" key="1">
    <source>
        <dbReference type="SAM" id="MobiDB-lite"/>
    </source>
</evidence>
<keyword evidence="3" id="KW-1185">Reference proteome</keyword>
<sequence>MMARRDLLVQQVKASARWELKREWLERRVDHWNLEEEYRRNLFLFGCLNHQSGSFSQAETPRSVVGRDSWRGPLSE</sequence>
<organism evidence="2 3">
    <name type="scientific">Brassica napus</name>
    <name type="common">Rape</name>
    <dbReference type="NCBI Taxonomy" id="3708"/>
    <lineage>
        <taxon>Eukaryota</taxon>
        <taxon>Viridiplantae</taxon>
        <taxon>Streptophyta</taxon>
        <taxon>Embryophyta</taxon>
        <taxon>Tracheophyta</taxon>
        <taxon>Spermatophyta</taxon>
        <taxon>Magnoliopsida</taxon>
        <taxon>eudicotyledons</taxon>
        <taxon>Gunneridae</taxon>
        <taxon>Pentapetalae</taxon>
        <taxon>rosids</taxon>
        <taxon>malvids</taxon>
        <taxon>Brassicales</taxon>
        <taxon>Brassicaceae</taxon>
        <taxon>Brassiceae</taxon>
        <taxon>Brassica</taxon>
    </lineage>
</organism>
<reference evidence="2 3" key="1">
    <citation type="submission" date="2021-05" db="EMBL/GenBank/DDBJ databases">
        <title>Genome Assembly of Synthetic Allotetraploid Brassica napus Reveals Homoeologous Exchanges between Subgenomes.</title>
        <authorList>
            <person name="Davis J.T."/>
        </authorList>
    </citation>
    <scope>NUCLEOTIDE SEQUENCE [LARGE SCALE GENOMIC DNA]</scope>
    <source>
        <strain evidence="3">cv. Da-Ae</strain>
        <tissue evidence="2">Seedling</tissue>
    </source>
</reference>
<proteinExistence type="predicted"/>
<dbReference type="EMBL" id="JAGKQM010000019">
    <property type="protein sequence ID" value="KAH0858875.1"/>
    <property type="molecule type" value="Genomic_DNA"/>
</dbReference>